<dbReference type="Proteomes" id="UP000596387">
    <property type="component" value="Plasmid p-SCP4"/>
</dbReference>
<dbReference type="Pfam" id="PF07729">
    <property type="entry name" value="FCD"/>
    <property type="match status" value="1"/>
</dbReference>
<dbReference type="InterPro" id="IPR000524">
    <property type="entry name" value="Tscrpt_reg_HTH_GntR"/>
</dbReference>
<keyword evidence="3" id="KW-0804">Transcription</keyword>
<proteinExistence type="predicted"/>
<feature type="domain" description="HTH gntR-type" evidence="4">
    <location>
        <begin position="20"/>
        <end position="87"/>
    </location>
</feature>
<dbReference type="SUPFAM" id="SSF46785">
    <property type="entry name" value="Winged helix' DNA-binding domain"/>
    <property type="match status" value="1"/>
</dbReference>
<dbReference type="SMART" id="SM00895">
    <property type="entry name" value="FCD"/>
    <property type="match status" value="1"/>
</dbReference>
<keyword evidence="5" id="KW-0614">Plasmid</keyword>
<evidence type="ECO:0000256" key="1">
    <source>
        <dbReference type="ARBA" id="ARBA00023015"/>
    </source>
</evidence>
<dbReference type="SUPFAM" id="SSF48008">
    <property type="entry name" value="GntR ligand-binding domain-like"/>
    <property type="match status" value="1"/>
</dbReference>
<protein>
    <submittedName>
        <fullName evidence="5">FCD domain-containing protein</fullName>
    </submittedName>
</protein>
<evidence type="ECO:0000256" key="3">
    <source>
        <dbReference type="ARBA" id="ARBA00023163"/>
    </source>
</evidence>
<dbReference type="PROSITE" id="PS50949">
    <property type="entry name" value="HTH_GNTR"/>
    <property type="match status" value="1"/>
</dbReference>
<keyword evidence="1" id="KW-0805">Transcription regulation</keyword>
<geneLocation type="plasmid" evidence="5 6">
    <name>p-SCP4</name>
</geneLocation>
<dbReference type="InterPro" id="IPR036388">
    <property type="entry name" value="WH-like_DNA-bd_sf"/>
</dbReference>
<organism evidence="5 6">
    <name type="scientific">Ponticoccus alexandrii</name>
    <dbReference type="NCBI Taxonomy" id="1943633"/>
    <lineage>
        <taxon>Bacteria</taxon>
        <taxon>Pseudomonadati</taxon>
        <taxon>Pseudomonadota</taxon>
        <taxon>Alphaproteobacteria</taxon>
        <taxon>Rhodobacterales</taxon>
        <taxon>Roseobacteraceae</taxon>
        <taxon>Ponticoccus</taxon>
    </lineage>
</organism>
<dbReference type="PANTHER" id="PTHR43537:SF5">
    <property type="entry name" value="UXU OPERON TRANSCRIPTIONAL REGULATOR"/>
    <property type="match status" value="1"/>
</dbReference>
<keyword evidence="2" id="KW-0238">DNA-binding</keyword>
<dbReference type="InterPro" id="IPR011711">
    <property type="entry name" value="GntR_C"/>
</dbReference>
<dbReference type="EMBL" id="CP047170">
    <property type="protein sequence ID" value="QRF69084.1"/>
    <property type="molecule type" value="Genomic_DNA"/>
</dbReference>
<dbReference type="SMART" id="SM00345">
    <property type="entry name" value="HTH_GNTR"/>
    <property type="match status" value="1"/>
</dbReference>
<dbReference type="Pfam" id="PF00392">
    <property type="entry name" value="GntR"/>
    <property type="match status" value="1"/>
</dbReference>
<dbReference type="InterPro" id="IPR008920">
    <property type="entry name" value="TF_FadR/GntR_C"/>
</dbReference>
<keyword evidence="6" id="KW-1185">Reference proteome</keyword>
<sequence>MTKPQFRRKAPAKAELKSGIDAEERVFSLVVEAVQDQRLRAGDRLVERELAEAAGANRQAIRNGLLRLVNAGLVEISRNKGARIVRLSAAEAEQVFEARMVVETGLLQSLARNYTAEAGAALQDILRAEGAAYDEGNVVQARHHSRRFHMEMGRLAGNKHLSQLLYDLINCQPLLMSHRHGRPSEFSGHNLHIKTMGALARGEGDEAVHYNNQLLTALKSEMLLDIKAAEDQDGPPGPC</sequence>
<reference evidence="5 6" key="1">
    <citation type="submission" date="2019-12" db="EMBL/GenBank/DDBJ databases">
        <title>Complete Genome Sequence of a Quorum-Sensing Bacterium,Rhodobacteraceae bacterium C31, Isolated from a marine microalgae symbiotic bacteria.</title>
        <authorList>
            <person name="Zhang Y."/>
        </authorList>
    </citation>
    <scope>NUCLEOTIDE SEQUENCE [LARGE SCALE GENOMIC DNA]</scope>
    <source>
        <strain evidence="5 6">C31</strain>
        <plasmid evidence="5 6">p-SCP4</plasmid>
    </source>
</reference>
<accession>A0ABX7FHG5</accession>
<evidence type="ECO:0000313" key="6">
    <source>
        <dbReference type="Proteomes" id="UP000596387"/>
    </source>
</evidence>
<dbReference type="PANTHER" id="PTHR43537">
    <property type="entry name" value="TRANSCRIPTIONAL REGULATOR, GNTR FAMILY"/>
    <property type="match status" value="1"/>
</dbReference>
<gene>
    <name evidence="5" type="ORF">GQA70_22250</name>
</gene>
<name>A0ABX7FHG5_9RHOB</name>
<evidence type="ECO:0000259" key="4">
    <source>
        <dbReference type="PROSITE" id="PS50949"/>
    </source>
</evidence>
<dbReference type="Gene3D" id="1.10.10.10">
    <property type="entry name" value="Winged helix-like DNA-binding domain superfamily/Winged helix DNA-binding domain"/>
    <property type="match status" value="1"/>
</dbReference>
<evidence type="ECO:0000256" key="2">
    <source>
        <dbReference type="ARBA" id="ARBA00023125"/>
    </source>
</evidence>
<dbReference type="Gene3D" id="1.20.120.530">
    <property type="entry name" value="GntR ligand-binding domain-like"/>
    <property type="match status" value="1"/>
</dbReference>
<evidence type="ECO:0000313" key="5">
    <source>
        <dbReference type="EMBL" id="QRF69084.1"/>
    </source>
</evidence>
<dbReference type="InterPro" id="IPR036390">
    <property type="entry name" value="WH_DNA-bd_sf"/>
</dbReference>